<protein>
    <submittedName>
        <fullName evidence="2">Uncharacterized protein</fullName>
    </submittedName>
</protein>
<evidence type="ECO:0000313" key="3">
    <source>
        <dbReference type="Proteomes" id="UP000185725"/>
    </source>
</evidence>
<dbReference type="Proteomes" id="UP000255231">
    <property type="component" value="Unassembled WGS sequence"/>
</dbReference>
<keyword evidence="3" id="KW-1185">Reference proteome</keyword>
<organism evidence="2 4">
    <name type="scientific">Chryseobacterium indoltheticum</name>
    <dbReference type="NCBI Taxonomy" id="254"/>
    <lineage>
        <taxon>Bacteria</taxon>
        <taxon>Pseudomonadati</taxon>
        <taxon>Bacteroidota</taxon>
        <taxon>Flavobacteriia</taxon>
        <taxon>Flavobacteriales</taxon>
        <taxon>Weeksellaceae</taxon>
        <taxon>Chryseobacterium group</taxon>
        <taxon>Chryseobacterium</taxon>
    </lineage>
</organism>
<dbReference type="Proteomes" id="UP000185725">
    <property type="component" value="Unassembled WGS sequence"/>
</dbReference>
<dbReference type="EMBL" id="UFVS01000001">
    <property type="protein sequence ID" value="SUX43461.1"/>
    <property type="molecule type" value="Genomic_DNA"/>
</dbReference>
<dbReference type="GeneID" id="303675935"/>
<sequence length="55" mass="6219">MDLGETKTLNKDNKYKESVWGKKGERVKIISVSGNAVIYENSKGVRYPCNVKDLD</sequence>
<reference evidence="2 4" key="2">
    <citation type="submission" date="2018-06" db="EMBL/GenBank/DDBJ databases">
        <authorList>
            <consortium name="Pathogen Informatics"/>
            <person name="Doyle S."/>
        </authorList>
    </citation>
    <scope>NUCLEOTIDE SEQUENCE [LARGE SCALE GENOMIC DNA]</scope>
    <source>
        <strain evidence="2 4">NCTC13560</strain>
    </source>
</reference>
<dbReference type="RefSeq" id="WP_159436398.1">
    <property type="nucleotide sequence ID" value="NZ_CP033929.1"/>
</dbReference>
<gene>
    <name evidence="2" type="ORF">NCTC13560_02032</name>
    <name evidence="1" type="ORF">SAMN05421682_115119</name>
</gene>
<evidence type="ECO:0000313" key="4">
    <source>
        <dbReference type="Proteomes" id="UP000255231"/>
    </source>
</evidence>
<dbReference type="AlphaFoldDB" id="A0A381FA58"/>
<proteinExistence type="predicted"/>
<evidence type="ECO:0000313" key="2">
    <source>
        <dbReference type="EMBL" id="SUX43461.1"/>
    </source>
</evidence>
<evidence type="ECO:0000313" key="1">
    <source>
        <dbReference type="EMBL" id="SIR25012.1"/>
    </source>
</evidence>
<name>A0A381FA58_9FLAO</name>
<dbReference type="OrthoDB" id="1273418at2"/>
<reference evidence="1 3" key="1">
    <citation type="submission" date="2017-01" db="EMBL/GenBank/DDBJ databases">
        <authorList>
            <person name="Varghese N."/>
            <person name="Submissions S."/>
        </authorList>
    </citation>
    <scope>NUCLEOTIDE SEQUENCE [LARGE SCALE GENOMIC DNA]</scope>
    <source>
        <strain evidence="1 3">ATCC 27950</strain>
    </source>
</reference>
<dbReference type="EMBL" id="FTMF01000015">
    <property type="protein sequence ID" value="SIR25012.1"/>
    <property type="molecule type" value="Genomic_DNA"/>
</dbReference>
<accession>A0A381FA58</accession>